<dbReference type="Proteomes" id="UP000000689">
    <property type="component" value="Chromosome 2"/>
</dbReference>
<gene>
    <name evidence="2" type="primary">NDAI0B06180</name>
    <name evidence="2" type="ordered locus">NDAI_0B06180</name>
</gene>
<keyword evidence="1" id="KW-0812">Transmembrane</keyword>
<feature type="transmembrane region" description="Helical" evidence="1">
    <location>
        <begin position="16"/>
        <end position="37"/>
    </location>
</feature>
<proteinExistence type="predicted"/>
<organism evidence="2 3">
    <name type="scientific">Naumovozyma dairenensis (strain ATCC 10597 / BCRC 20456 / CBS 421 / NBRC 0211 / NRRL Y-12639)</name>
    <name type="common">Saccharomyces dairenensis</name>
    <dbReference type="NCBI Taxonomy" id="1071378"/>
    <lineage>
        <taxon>Eukaryota</taxon>
        <taxon>Fungi</taxon>
        <taxon>Dikarya</taxon>
        <taxon>Ascomycota</taxon>
        <taxon>Saccharomycotina</taxon>
        <taxon>Saccharomycetes</taxon>
        <taxon>Saccharomycetales</taxon>
        <taxon>Saccharomycetaceae</taxon>
        <taxon>Naumovozyma</taxon>
    </lineage>
</organism>
<reference evidence="2 3" key="1">
    <citation type="journal article" date="2011" name="Proc. Natl. Acad. Sci. U.S.A.">
        <title>Evolutionary erosion of yeast sex chromosomes by mating-type switching accidents.</title>
        <authorList>
            <person name="Gordon J.L."/>
            <person name="Armisen D."/>
            <person name="Proux-Wera E."/>
            <person name="Oheigeartaigh S.S."/>
            <person name="Byrne K.P."/>
            <person name="Wolfe K.H."/>
        </authorList>
    </citation>
    <scope>NUCLEOTIDE SEQUENCE [LARGE SCALE GENOMIC DNA]</scope>
    <source>
        <strain evidence="3">ATCC 10597 / BCRC 20456 / CBS 421 / NBRC 0211 / NRRL Y-12639</strain>
    </source>
</reference>
<dbReference type="HOGENOM" id="CLU_023952_1_0_1"/>
<dbReference type="AlphaFoldDB" id="G0W788"/>
<accession>G0W788</accession>
<evidence type="ECO:0000313" key="2">
    <source>
        <dbReference type="EMBL" id="CCD23649.1"/>
    </source>
</evidence>
<dbReference type="RefSeq" id="XP_003668892.1">
    <property type="nucleotide sequence ID" value="XM_003668844.1"/>
</dbReference>
<sequence length="593" mass="69301">MKCLSQDKLGTKKMKLLVTQTSIASVVLITIICFSYMPKNRISTDLQATHPYIYAYNEKISTSLYDIHNEYTNVLKPYCIEKYSTALSCTKDLYANSKIESYCNSTWDQIMEYYHMLMDKIVLPIMKSILHFMKTNKLCCKCHRKLGPILQHLRIILYYSKYYSKIAKDNINQSFEDLKSKFIVTDPNEWMTNNGTFIDLTTKTNFEYNEEEDEDVDDEDIDHLLPVKDSIIINDNEVIIPSNRLSPRQLYDYKKDLMNKKNTLDLDDIKERQIALENEFNAWSKTITTKTANVVSTFQNDIKFAVQSYQERTHSLISDKLKRISELIEVAAKDLEQYIANIHCVSKIDATSGELIYFDKSGEYQLAEYITRPLLDKKFINISSTTEMTIKDIEDNILNPFGNNINELYKKIHCEHIEVYEEWGDVMITEWSHRMAQLDIIADQILDDPLYENSTSKWQFFLQLKKLVIATRDILINEKFNMDEQINDFITDMKHLIVGTQQMCNGTLQRLRYSADVEFSERENREREESFKEFKEKVVTNENLLNIVDNHDNIETINGKEKLAGDMNGATILDLEDDALDDDYIDQIGKNLL</sequence>
<dbReference type="eggNOG" id="ENOG502S2G3">
    <property type="taxonomic scope" value="Eukaryota"/>
</dbReference>
<dbReference type="EMBL" id="HE580268">
    <property type="protein sequence ID" value="CCD23649.1"/>
    <property type="molecule type" value="Genomic_DNA"/>
</dbReference>
<dbReference type="OMA" id="DINCTSK"/>
<keyword evidence="3" id="KW-1185">Reference proteome</keyword>
<name>G0W788_NAUDC</name>
<keyword evidence="1" id="KW-0472">Membrane</keyword>
<keyword evidence="1" id="KW-1133">Transmembrane helix</keyword>
<dbReference type="GeneID" id="11497805"/>
<dbReference type="KEGG" id="ndi:NDAI_0B06180"/>
<evidence type="ECO:0000313" key="3">
    <source>
        <dbReference type="Proteomes" id="UP000000689"/>
    </source>
</evidence>
<protein>
    <submittedName>
        <fullName evidence="2">Uncharacterized protein</fullName>
    </submittedName>
</protein>
<dbReference type="OrthoDB" id="4044605at2759"/>
<evidence type="ECO:0000256" key="1">
    <source>
        <dbReference type="SAM" id="Phobius"/>
    </source>
</evidence>